<name>D7BHX6_ALLS1</name>
<comment type="function">
    <text evidence="10">Channel that opens in response to stretch forces in the membrane lipid bilayer. May participate in the regulation of osmotic pressure changes within the cell.</text>
</comment>
<dbReference type="HOGENOM" id="CLU_095787_1_0_0"/>
<keyword evidence="9 10" id="KW-0407">Ion channel</keyword>
<evidence type="ECO:0000256" key="3">
    <source>
        <dbReference type="ARBA" id="ARBA00022448"/>
    </source>
</evidence>
<dbReference type="GO" id="GO:0005886">
    <property type="term" value="C:plasma membrane"/>
    <property type="evidence" value="ECO:0007669"/>
    <property type="project" value="UniProtKB-SubCell"/>
</dbReference>
<evidence type="ECO:0000256" key="7">
    <source>
        <dbReference type="ARBA" id="ARBA00023065"/>
    </source>
</evidence>
<dbReference type="Gene3D" id="1.10.1200.120">
    <property type="entry name" value="Large-conductance mechanosensitive channel, MscL, domain 1"/>
    <property type="match status" value="1"/>
</dbReference>
<keyword evidence="5 10" id="KW-0812">Transmembrane</keyword>
<dbReference type="PROSITE" id="PS01327">
    <property type="entry name" value="MSCL"/>
    <property type="match status" value="1"/>
</dbReference>
<dbReference type="InterPro" id="IPR019823">
    <property type="entry name" value="Mechanosensitive_channel_CS"/>
</dbReference>
<evidence type="ECO:0000256" key="2">
    <source>
        <dbReference type="ARBA" id="ARBA00007254"/>
    </source>
</evidence>
<dbReference type="InterPro" id="IPR036019">
    <property type="entry name" value="MscL_channel"/>
</dbReference>
<dbReference type="PANTHER" id="PTHR30266">
    <property type="entry name" value="MECHANOSENSITIVE CHANNEL MSCL"/>
    <property type="match status" value="1"/>
</dbReference>
<evidence type="ECO:0000256" key="5">
    <source>
        <dbReference type="ARBA" id="ARBA00022692"/>
    </source>
</evidence>
<keyword evidence="6 10" id="KW-1133">Transmembrane helix</keyword>
<evidence type="ECO:0000256" key="10">
    <source>
        <dbReference type="HAMAP-Rule" id="MF_00115"/>
    </source>
</evidence>
<keyword evidence="3 10" id="KW-0813">Transport</keyword>
<organism evidence="11 12">
    <name type="scientific">Allomeiothermus silvanus (strain ATCC 700542 / DSM 9946 / NBRC 106475 / NCIMB 13440 / VI-R2)</name>
    <name type="common">Thermus silvanus</name>
    <dbReference type="NCBI Taxonomy" id="526227"/>
    <lineage>
        <taxon>Bacteria</taxon>
        <taxon>Thermotogati</taxon>
        <taxon>Deinococcota</taxon>
        <taxon>Deinococci</taxon>
        <taxon>Thermales</taxon>
        <taxon>Thermaceae</taxon>
        <taxon>Allomeiothermus</taxon>
    </lineage>
</organism>
<dbReference type="EMBL" id="CP002042">
    <property type="protein sequence ID" value="ADH64066.1"/>
    <property type="molecule type" value="Genomic_DNA"/>
</dbReference>
<dbReference type="Pfam" id="PF01741">
    <property type="entry name" value="MscL"/>
    <property type="match status" value="1"/>
</dbReference>
<sequence>MLQGFRDFILRGNVVDLAVAVIIGTAFGAVVDSMVKDIITPIIGLIGGQPDFANLRLFADAKGQGGIAYGSFLNAVISFFIKAAVVYLVIVLPMKRMVEMLKKPQAPEIPAAPPENVVLLREIRDLLKAQPR</sequence>
<dbReference type="AlphaFoldDB" id="D7BHX6"/>
<protein>
    <recommendedName>
        <fullName evidence="10">Large-conductance mechanosensitive channel</fullName>
    </recommendedName>
</protein>
<feature type="transmembrane region" description="Helical" evidence="10">
    <location>
        <begin position="12"/>
        <end position="31"/>
    </location>
</feature>
<keyword evidence="8 10" id="KW-0472">Membrane</keyword>
<proteinExistence type="inferred from homology"/>
<dbReference type="Proteomes" id="UP000001916">
    <property type="component" value="Chromosome"/>
</dbReference>
<evidence type="ECO:0000313" key="12">
    <source>
        <dbReference type="Proteomes" id="UP000001916"/>
    </source>
</evidence>
<dbReference type="NCBIfam" id="TIGR00220">
    <property type="entry name" value="mscL"/>
    <property type="match status" value="1"/>
</dbReference>
<keyword evidence="10" id="KW-0997">Cell inner membrane</keyword>
<dbReference type="eggNOG" id="COG1970">
    <property type="taxonomic scope" value="Bacteria"/>
</dbReference>
<accession>D7BHX6</accession>
<dbReference type="RefSeq" id="WP_013158611.1">
    <property type="nucleotide sequence ID" value="NC_014212.1"/>
</dbReference>
<comment type="subunit">
    <text evidence="10">Homopentamer.</text>
</comment>
<dbReference type="GO" id="GO:0008381">
    <property type="term" value="F:mechanosensitive monoatomic ion channel activity"/>
    <property type="evidence" value="ECO:0007669"/>
    <property type="project" value="UniProtKB-UniRule"/>
</dbReference>
<dbReference type="KEGG" id="msv:Mesil_2197"/>
<evidence type="ECO:0000256" key="4">
    <source>
        <dbReference type="ARBA" id="ARBA00022475"/>
    </source>
</evidence>
<evidence type="ECO:0000256" key="1">
    <source>
        <dbReference type="ARBA" id="ARBA00004651"/>
    </source>
</evidence>
<gene>
    <name evidence="10" type="primary">mscL</name>
    <name evidence="11" type="ordered locus">Mesil_2197</name>
</gene>
<keyword evidence="7 10" id="KW-0406">Ion transport</keyword>
<evidence type="ECO:0000256" key="9">
    <source>
        <dbReference type="ARBA" id="ARBA00023303"/>
    </source>
</evidence>
<keyword evidence="4 10" id="KW-1003">Cell membrane</keyword>
<comment type="subcellular location">
    <subcellularLocation>
        <location evidence="10">Cell inner membrane</location>
        <topology evidence="10">Multi-pass membrane protein</topology>
    </subcellularLocation>
    <subcellularLocation>
        <location evidence="1">Cell membrane</location>
        <topology evidence="1">Multi-pass membrane protein</topology>
    </subcellularLocation>
</comment>
<dbReference type="STRING" id="526227.Mesil_2197"/>
<dbReference type="InterPro" id="IPR037673">
    <property type="entry name" value="MSC/AndL"/>
</dbReference>
<dbReference type="SUPFAM" id="SSF81330">
    <property type="entry name" value="Gated mechanosensitive channel"/>
    <property type="match status" value="1"/>
</dbReference>
<dbReference type="InterPro" id="IPR001185">
    <property type="entry name" value="MS_channel"/>
</dbReference>
<evidence type="ECO:0000313" key="11">
    <source>
        <dbReference type="EMBL" id="ADH64066.1"/>
    </source>
</evidence>
<keyword evidence="12" id="KW-1185">Reference proteome</keyword>
<evidence type="ECO:0000256" key="6">
    <source>
        <dbReference type="ARBA" id="ARBA00022989"/>
    </source>
</evidence>
<dbReference type="PANTHER" id="PTHR30266:SF2">
    <property type="entry name" value="LARGE-CONDUCTANCE MECHANOSENSITIVE CHANNEL"/>
    <property type="match status" value="1"/>
</dbReference>
<evidence type="ECO:0000256" key="8">
    <source>
        <dbReference type="ARBA" id="ARBA00023136"/>
    </source>
</evidence>
<reference evidence="11 12" key="1">
    <citation type="journal article" date="2010" name="Stand. Genomic Sci.">
        <title>Complete genome sequence of Meiothermus silvanus type strain (VI-R2).</title>
        <authorList>
            <person name="Sikorski J."/>
            <person name="Tindall B.J."/>
            <person name="Lowry S."/>
            <person name="Lucas S."/>
            <person name="Nolan M."/>
            <person name="Copeland A."/>
            <person name="Glavina Del Rio T."/>
            <person name="Tice H."/>
            <person name="Cheng J.F."/>
            <person name="Han C."/>
            <person name="Pitluck S."/>
            <person name="Liolios K."/>
            <person name="Ivanova N."/>
            <person name="Mavromatis K."/>
            <person name="Mikhailova N."/>
            <person name="Pati A."/>
            <person name="Goodwin L."/>
            <person name="Chen A."/>
            <person name="Palaniappan K."/>
            <person name="Land M."/>
            <person name="Hauser L."/>
            <person name="Chang Y.J."/>
            <person name="Jeffries C.D."/>
            <person name="Rohde M."/>
            <person name="Goker M."/>
            <person name="Woyke T."/>
            <person name="Bristow J."/>
            <person name="Eisen J.A."/>
            <person name="Markowitz V."/>
            <person name="Hugenholtz P."/>
            <person name="Kyrpides N.C."/>
            <person name="Klenk H.P."/>
            <person name="Lapidus A."/>
        </authorList>
    </citation>
    <scope>NUCLEOTIDE SEQUENCE [LARGE SCALE GENOMIC DNA]</scope>
    <source>
        <strain evidence="12">ATCC 700542 / DSM 9946 / VI-R2</strain>
    </source>
</reference>
<dbReference type="HAMAP" id="MF_00115">
    <property type="entry name" value="MscL"/>
    <property type="match status" value="1"/>
</dbReference>
<dbReference type="OrthoDB" id="9810350at2"/>
<feature type="transmembrane region" description="Helical" evidence="10">
    <location>
        <begin position="67"/>
        <end position="92"/>
    </location>
</feature>
<comment type="similarity">
    <text evidence="2 10">Belongs to the MscL family.</text>
</comment>